<keyword evidence="2" id="KW-1185">Reference proteome</keyword>
<organism evidence="1 2">
    <name type="scientific">Clonostachys rosea f. rosea IK726</name>
    <dbReference type="NCBI Taxonomy" id="1349383"/>
    <lineage>
        <taxon>Eukaryota</taxon>
        <taxon>Fungi</taxon>
        <taxon>Dikarya</taxon>
        <taxon>Ascomycota</taxon>
        <taxon>Pezizomycotina</taxon>
        <taxon>Sordariomycetes</taxon>
        <taxon>Hypocreomycetidae</taxon>
        <taxon>Hypocreales</taxon>
        <taxon>Bionectriaceae</taxon>
        <taxon>Clonostachys</taxon>
    </lineage>
</organism>
<sequence>MFAETSESMKDEASYPGAVPPPPGDIPDLGNPQDAGRTLGLAVLIGCDILMTIFFAIRAYVKVRVTCEILLEDGYHAWEVAPENYSQVLKSYTKITPKWLYANSVIYFPTAYFTKITLLLLISRVFTVKRWVTKSIHIFIVVLLAAHLPVQIIKIVICIPIKAYWDPLVDGRCLDQRRIFLFGLSLAIFTDFVILLVPIPLTWSLRVPLRKKIKIMAMLGAGGIATGMTILRMYKAVKFIHSNDVTADFASLVLTTIAELTIGLICSCFPAVNILIERRITANSSRDSPGNNKKPMNIRQDQCELADLRAGPGEASHINGSNSSLNFDIEDAVLSRYAGQMGRGEMGHSSHGHLFDNHINSMSPDTQHK</sequence>
<name>A0ACA9UG81_BIOOC</name>
<reference evidence="1" key="2">
    <citation type="submission" date="2021-10" db="EMBL/GenBank/DDBJ databases">
        <authorList>
            <person name="Piombo E."/>
        </authorList>
    </citation>
    <scope>NUCLEOTIDE SEQUENCE</scope>
</reference>
<proteinExistence type="predicted"/>
<gene>
    <name evidence="1" type="ORF">CRV2_00019490</name>
</gene>
<dbReference type="EMBL" id="CADEHS020000484">
    <property type="protein sequence ID" value="CAG9952381.1"/>
    <property type="molecule type" value="Genomic_DNA"/>
</dbReference>
<comment type="caution">
    <text evidence="1">The sequence shown here is derived from an EMBL/GenBank/DDBJ whole genome shotgun (WGS) entry which is preliminary data.</text>
</comment>
<evidence type="ECO:0000313" key="1">
    <source>
        <dbReference type="EMBL" id="CAG9952381.1"/>
    </source>
</evidence>
<dbReference type="Proteomes" id="UP000836387">
    <property type="component" value="Unassembled WGS sequence"/>
</dbReference>
<reference evidence="1" key="1">
    <citation type="submission" date="2020-04" db="EMBL/GenBank/DDBJ databases">
        <authorList>
            <person name="Broberg M."/>
        </authorList>
    </citation>
    <scope>NUCLEOTIDE SEQUENCE</scope>
</reference>
<protein>
    <submittedName>
        <fullName evidence="1">Uncharacterized protein</fullName>
    </submittedName>
</protein>
<evidence type="ECO:0000313" key="2">
    <source>
        <dbReference type="Proteomes" id="UP000836387"/>
    </source>
</evidence>
<accession>A0ACA9UG81</accession>